<dbReference type="Pfam" id="PF00069">
    <property type="entry name" value="Pkinase"/>
    <property type="match status" value="1"/>
</dbReference>
<dbReference type="Proteomes" id="UP001303222">
    <property type="component" value="Unassembled WGS sequence"/>
</dbReference>
<dbReference type="PROSITE" id="PS00107">
    <property type="entry name" value="PROTEIN_KINASE_ATP"/>
    <property type="match status" value="1"/>
</dbReference>
<dbReference type="InterPro" id="IPR017441">
    <property type="entry name" value="Protein_kinase_ATP_BS"/>
</dbReference>
<name>A0AAN6NNE0_9PEZI</name>
<evidence type="ECO:0000313" key="4">
    <source>
        <dbReference type="EMBL" id="KAK3949090.1"/>
    </source>
</evidence>
<dbReference type="PROSITE" id="PS50011">
    <property type="entry name" value="PROTEIN_KINASE_DOM"/>
    <property type="match status" value="1"/>
</dbReference>
<keyword evidence="2" id="KW-0472">Membrane</keyword>
<keyword evidence="5" id="KW-1185">Reference proteome</keyword>
<keyword evidence="2" id="KW-0812">Transmembrane</keyword>
<dbReference type="SMART" id="SM00220">
    <property type="entry name" value="S_TKc"/>
    <property type="match status" value="1"/>
</dbReference>
<organism evidence="4 5">
    <name type="scientific">Pseudoneurospora amorphoporcata</name>
    <dbReference type="NCBI Taxonomy" id="241081"/>
    <lineage>
        <taxon>Eukaryota</taxon>
        <taxon>Fungi</taxon>
        <taxon>Dikarya</taxon>
        <taxon>Ascomycota</taxon>
        <taxon>Pezizomycotina</taxon>
        <taxon>Sordariomycetes</taxon>
        <taxon>Sordariomycetidae</taxon>
        <taxon>Sordariales</taxon>
        <taxon>Sordariaceae</taxon>
        <taxon>Pseudoneurospora</taxon>
    </lineage>
</organism>
<comment type="caution">
    <text evidence="4">The sequence shown here is derived from an EMBL/GenBank/DDBJ whole genome shotgun (WGS) entry which is preliminary data.</text>
</comment>
<evidence type="ECO:0000256" key="2">
    <source>
        <dbReference type="SAM" id="Phobius"/>
    </source>
</evidence>
<dbReference type="SUPFAM" id="SSF56112">
    <property type="entry name" value="Protein kinase-like (PK-like)"/>
    <property type="match status" value="1"/>
</dbReference>
<dbReference type="PANTHER" id="PTHR33112">
    <property type="entry name" value="DOMAIN PROTEIN, PUTATIVE-RELATED"/>
    <property type="match status" value="1"/>
</dbReference>
<dbReference type="AlphaFoldDB" id="A0AAN6NNE0"/>
<dbReference type="EMBL" id="MU859229">
    <property type="protein sequence ID" value="KAK3949090.1"/>
    <property type="molecule type" value="Genomic_DNA"/>
</dbReference>
<dbReference type="Pfam" id="PF06985">
    <property type="entry name" value="HET"/>
    <property type="match status" value="1"/>
</dbReference>
<reference evidence="4" key="1">
    <citation type="journal article" date="2023" name="Mol. Phylogenet. Evol.">
        <title>Genome-scale phylogeny and comparative genomics of the fungal order Sordariales.</title>
        <authorList>
            <person name="Hensen N."/>
            <person name="Bonometti L."/>
            <person name="Westerberg I."/>
            <person name="Brannstrom I.O."/>
            <person name="Guillou S."/>
            <person name="Cros-Aarteil S."/>
            <person name="Calhoun S."/>
            <person name="Haridas S."/>
            <person name="Kuo A."/>
            <person name="Mondo S."/>
            <person name="Pangilinan J."/>
            <person name="Riley R."/>
            <person name="LaButti K."/>
            <person name="Andreopoulos B."/>
            <person name="Lipzen A."/>
            <person name="Chen C."/>
            <person name="Yan M."/>
            <person name="Daum C."/>
            <person name="Ng V."/>
            <person name="Clum A."/>
            <person name="Steindorff A."/>
            <person name="Ohm R.A."/>
            <person name="Martin F."/>
            <person name="Silar P."/>
            <person name="Natvig D.O."/>
            <person name="Lalanne C."/>
            <person name="Gautier V."/>
            <person name="Ament-Velasquez S.L."/>
            <person name="Kruys A."/>
            <person name="Hutchinson M.I."/>
            <person name="Powell A.J."/>
            <person name="Barry K."/>
            <person name="Miller A.N."/>
            <person name="Grigoriev I.V."/>
            <person name="Debuchy R."/>
            <person name="Gladieux P."/>
            <person name="Hiltunen Thoren M."/>
            <person name="Johannesson H."/>
        </authorList>
    </citation>
    <scope>NUCLEOTIDE SEQUENCE</scope>
    <source>
        <strain evidence="4">CBS 626.80</strain>
    </source>
</reference>
<protein>
    <recommendedName>
        <fullName evidence="3">Protein kinase domain-containing protein</fullName>
    </recommendedName>
</protein>
<proteinExistence type="predicted"/>
<sequence length="1023" mass="115609">MMAQLDASYVQLPLLFGLLFLLVLLQDNELGKRIFATALFCGFDGIQLRTAIQDFRVYKQNHPDFKLPVTSSDAFFTSSGRKSDKVWTKHKKNSFFNRQWSFLAPVLFPNMKNPILKLEHRHIFPWIKEDPKPIGAGSFGEVRQVTLSKSNIVEPAFQGSPIAVKALKNVDKGDDEENDVQNSRNEWDREVRTHINIKNMKDGKAGIFCFNGPMGGNLRDFWKSHPNPTPTAALVEKFLHQLRGIADALYNLHTFKRDGCEDGSYRHGDLKPENILSVGSLKGDFGTLMVSDLGLAKHHPLATNLRRHQTSTEATTWRYQPPEVSIEEKKSIGRSRRYDIWSMGCVTLEFIIWLLYGNDILNQFNDSINKPTSRPCLPDFNRSPWFTTDDDTNTARLHDSVKKTISIILKKDPECQGPEKTALHSLIELVRDRLLVVDLGSEAELAGTQTFAYMKSDASASTPEIRVEQVDANERNVSPPVSHSSTGRATSEEFLLAVNKILADGSRNPSYWFTGKPREHIRAEIESFDTPDSNRLQIGFPNLTVSDSQQFGLMRQWLNHCDSNPNHKCKPPPNSPLPTRVIDLGSKAEPSLRLYETQPGDSFKFVALSHRWGDEGQGHFRTTKSNYSAHTQAIPFEQLPMNFQDAIRVTRELDIRYLWIDSICIIQGIGGDFTEEAKRMESVFSSAYCVVAASSAHNQHEGFLKTRKKWDYVTLTSKKPGSNKEVGAGEIYIGPFRDDFKEHAINSPLSERGWCGNGIRCESLAKIDNKLLAFLGDPNFPSKLSGKQSDRGEKIRFYEGLYSQYSRLTLTRPADRPIAIAGLEERLIRDLDGCSGGFGVFDDKQSLLPRSLLWQRDRRFLTLEKIDKINVHTWSWMAYQGGIDYMDVPLGGVDWDPNVTEIKGNWNGTTGHTEQMELNAKTRDFEMGRLGALQPPSFRKLKCVLLGRIKGHGDPKDLTHYVLVVALGKPKPTSRPSLMPSLLKPGDQPQMETYERVGVGKMAGRFIDFTEDKSQPRIWVTIL</sequence>
<dbReference type="InterPro" id="IPR000719">
    <property type="entry name" value="Prot_kinase_dom"/>
</dbReference>
<keyword evidence="1" id="KW-0547">Nucleotide-binding</keyword>
<evidence type="ECO:0000313" key="5">
    <source>
        <dbReference type="Proteomes" id="UP001303222"/>
    </source>
</evidence>
<reference evidence="4" key="2">
    <citation type="submission" date="2023-06" db="EMBL/GenBank/DDBJ databases">
        <authorList>
            <consortium name="Lawrence Berkeley National Laboratory"/>
            <person name="Mondo S.J."/>
            <person name="Hensen N."/>
            <person name="Bonometti L."/>
            <person name="Westerberg I."/>
            <person name="Brannstrom I.O."/>
            <person name="Guillou S."/>
            <person name="Cros-Aarteil S."/>
            <person name="Calhoun S."/>
            <person name="Haridas S."/>
            <person name="Kuo A."/>
            <person name="Pangilinan J."/>
            <person name="Riley R."/>
            <person name="Labutti K."/>
            <person name="Andreopoulos B."/>
            <person name="Lipzen A."/>
            <person name="Chen C."/>
            <person name="Yanf M."/>
            <person name="Daum C."/>
            <person name="Ng V."/>
            <person name="Clum A."/>
            <person name="Steindorff A."/>
            <person name="Ohm R."/>
            <person name="Martin F."/>
            <person name="Silar P."/>
            <person name="Natvig D."/>
            <person name="Lalanne C."/>
            <person name="Gautier V."/>
            <person name="Ament-Velasquez S.L."/>
            <person name="Kruys A."/>
            <person name="Hutchinson M.I."/>
            <person name="Powell A.J."/>
            <person name="Barry K."/>
            <person name="Miller A.N."/>
            <person name="Grigoriev I.V."/>
            <person name="Debuchy R."/>
            <person name="Gladieux P."/>
            <person name="Thoren M.H."/>
            <person name="Johannesson H."/>
        </authorList>
    </citation>
    <scope>NUCLEOTIDE SEQUENCE</scope>
    <source>
        <strain evidence="4">CBS 626.80</strain>
    </source>
</reference>
<feature type="binding site" evidence="1">
    <location>
        <position position="165"/>
    </location>
    <ligand>
        <name>ATP</name>
        <dbReference type="ChEBI" id="CHEBI:30616"/>
    </ligand>
</feature>
<feature type="transmembrane region" description="Helical" evidence="2">
    <location>
        <begin position="6"/>
        <end position="25"/>
    </location>
</feature>
<dbReference type="PANTHER" id="PTHR33112:SF10">
    <property type="entry name" value="TOL"/>
    <property type="match status" value="1"/>
</dbReference>
<dbReference type="InterPro" id="IPR010730">
    <property type="entry name" value="HET"/>
</dbReference>
<gene>
    <name evidence="4" type="ORF">QBC32DRAFT_400483</name>
</gene>
<evidence type="ECO:0000256" key="1">
    <source>
        <dbReference type="PROSITE-ProRule" id="PRU10141"/>
    </source>
</evidence>
<dbReference type="Gene3D" id="1.10.510.10">
    <property type="entry name" value="Transferase(Phosphotransferase) domain 1"/>
    <property type="match status" value="1"/>
</dbReference>
<dbReference type="InterPro" id="IPR011009">
    <property type="entry name" value="Kinase-like_dom_sf"/>
</dbReference>
<keyword evidence="1" id="KW-0067">ATP-binding</keyword>
<evidence type="ECO:0000259" key="3">
    <source>
        <dbReference type="PROSITE" id="PS50011"/>
    </source>
</evidence>
<accession>A0AAN6NNE0</accession>
<keyword evidence="2" id="KW-1133">Transmembrane helix</keyword>
<dbReference type="GO" id="GO:0004672">
    <property type="term" value="F:protein kinase activity"/>
    <property type="evidence" value="ECO:0007669"/>
    <property type="project" value="InterPro"/>
</dbReference>
<dbReference type="GO" id="GO:0005524">
    <property type="term" value="F:ATP binding"/>
    <property type="evidence" value="ECO:0007669"/>
    <property type="project" value="UniProtKB-UniRule"/>
</dbReference>
<feature type="domain" description="Protein kinase" evidence="3">
    <location>
        <begin position="128"/>
        <end position="427"/>
    </location>
</feature>